<evidence type="ECO:0000313" key="2">
    <source>
        <dbReference type="EMBL" id="CAL1278018.1"/>
    </source>
</evidence>
<gene>
    <name evidence="2" type="ORF">LARSCL_LOCUS9542</name>
</gene>
<evidence type="ECO:0000256" key="1">
    <source>
        <dbReference type="SAM" id="Phobius"/>
    </source>
</evidence>
<proteinExistence type="predicted"/>
<comment type="caution">
    <text evidence="2">The sequence shown here is derived from an EMBL/GenBank/DDBJ whole genome shotgun (WGS) entry which is preliminary data.</text>
</comment>
<feature type="transmembrane region" description="Helical" evidence="1">
    <location>
        <begin position="6"/>
        <end position="26"/>
    </location>
</feature>
<keyword evidence="1" id="KW-1133">Transmembrane helix</keyword>
<accession>A0AAV2A207</accession>
<evidence type="ECO:0008006" key="4">
    <source>
        <dbReference type="Google" id="ProtNLM"/>
    </source>
</evidence>
<evidence type="ECO:0000313" key="3">
    <source>
        <dbReference type="Proteomes" id="UP001497382"/>
    </source>
</evidence>
<sequence>ATVLALEKKIFVIFIYNFFTIFVYFPECKFFRFGFLLFLSLGHLLAPAYSHELSKNIASRSTKNIFVFFSFFFSLRSRRAIGSNILARKYSSLENDDLVNFRTTQCPYPVGDIRWLF</sequence>
<protein>
    <recommendedName>
        <fullName evidence="4">Maturase K</fullName>
    </recommendedName>
</protein>
<keyword evidence="3" id="KW-1185">Reference proteome</keyword>
<feature type="non-terminal residue" evidence="2">
    <location>
        <position position="1"/>
    </location>
</feature>
<dbReference type="Proteomes" id="UP001497382">
    <property type="component" value="Unassembled WGS sequence"/>
</dbReference>
<keyword evidence="1" id="KW-0472">Membrane</keyword>
<keyword evidence="1" id="KW-0812">Transmembrane</keyword>
<reference evidence="2 3" key="1">
    <citation type="submission" date="2024-04" db="EMBL/GenBank/DDBJ databases">
        <authorList>
            <person name="Rising A."/>
            <person name="Reimegard J."/>
            <person name="Sonavane S."/>
            <person name="Akerstrom W."/>
            <person name="Nylinder S."/>
            <person name="Hedman E."/>
            <person name="Kallberg Y."/>
        </authorList>
    </citation>
    <scope>NUCLEOTIDE SEQUENCE [LARGE SCALE GENOMIC DNA]</scope>
</reference>
<dbReference type="AlphaFoldDB" id="A0AAV2A207"/>
<organism evidence="2 3">
    <name type="scientific">Larinioides sclopetarius</name>
    <dbReference type="NCBI Taxonomy" id="280406"/>
    <lineage>
        <taxon>Eukaryota</taxon>
        <taxon>Metazoa</taxon>
        <taxon>Ecdysozoa</taxon>
        <taxon>Arthropoda</taxon>
        <taxon>Chelicerata</taxon>
        <taxon>Arachnida</taxon>
        <taxon>Araneae</taxon>
        <taxon>Araneomorphae</taxon>
        <taxon>Entelegynae</taxon>
        <taxon>Araneoidea</taxon>
        <taxon>Araneidae</taxon>
        <taxon>Larinioides</taxon>
    </lineage>
</organism>
<name>A0AAV2A207_9ARAC</name>
<dbReference type="EMBL" id="CAXIEN010000107">
    <property type="protein sequence ID" value="CAL1278018.1"/>
    <property type="molecule type" value="Genomic_DNA"/>
</dbReference>